<evidence type="ECO:0000256" key="1">
    <source>
        <dbReference type="SAM" id="SignalP"/>
    </source>
</evidence>
<feature type="chain" id="PRO_5012046573" evidence="1">
    <location>
        <begin position="23"/>
        <end position="937"/>
    </location>
</feature>
<dbReference type="Gene3D" id="1.20.144.10">
    <property type="entry name" value="Phosphatidic acid phosphatase type 2/haloperoxidase"/>
    <property type="match status" value="1"/>
</dbReference>
<dbReference type="InterPro" id="IPR010344">
    <property type="entry name" value="YbjH"/>
</dbReference>
<keyword evidence="4" id="KW-1185">Reference proteome</keyword>
<dbReference type="InterPro" id="IPR000326">
    <property type="entry name" value="PAP2/HPO"/>
</dbReference>
<dbReference type="STRING" id="1121279.SAMN02745887_00735"/>
<gene>
    <name evidence="3" type="ORF">SAMN02745887_00735</name>
</gene>
<dbReference type="OrthoDB" id="19542at2"/>
<reference evidence="3 4" key="1">
    <citation type="submission" date="2016-11" db="EMBL/GenBank/DDBJ databases">
        <authorList>
            <person name="Jaros S."/>
            <person name="Januszkiewicz K."/>
            <person name="Wedrychowicz H."/>
        </authorList>
    </citation>
    <scope>NUCLEOTIDE SEQUENCE [LARGE SCALE GENOMIC DNA]</scope>
    <source>
        <strain evidence="3 4">DSM 18899</strain>
    </source>
</reference>
<sequence length="937" mass="103105">MKTPNLPPLLLAFLIGTLFAHADSTVNGQRGFIQMPDARIGKEGSWRTGFALQSPYRAFWSSVALMPWLETSARFTRISGVEGFPDSPQYGDYGDKAFAAKLQIFSEGPWQPALAVGIDDFEGTGLFTSNYLVASKQVGSADVSVGYGRKRTKGLFAGLRHPIPSFAYLDAIVEYDANRYETDSRARESGADKRNPGLNIGLAYQYGWLNGQVGRMRDGTMTANAYVDIPLDRKEFIPKLNEPAALEKLPVRPTEQAWLDDGQYQRNLLRALQRQQYRDIHCSYRAATLDIELANTRIALPSRAAGRAARIALAHAPFGVREISITLKQGGLPVTQYRFNDTDALARYFNGALSREDLARSVTIKQASANEPDSPETSAEQIAQWDEPNYSADLEAGQSTGEVAALSVRDRGLSQLRIAPKLGAYFNDPSGVLKYDLYLQASLNARLAQRTFLDLSATASVLENVSSVTQDSNSALPHVRSDVAQYKRDSKAALERAAISQYFHLGQGWYGRTSAGLYEEMFGGIGGQVLYQPSRAPYTLDLTLDRVRQRDTGGGLKFRDYETTTAIASLHYRIPSQGLTTTLRAGRFLAGDEGVRAEVAKRFRSGVEMGAWYTVTNGNDITSPGSPTSPYHDKGVFLSIPLNILLTKDTAAVGRYSLAPWTRDVGQIVAYPGDLYGIVSRYLTNREDRDGLVELDDLDDDYRMPVPQTLFYRQPIHDQAKMLWSGLGDTASRSGMSKLAYAGGAIWLASRFDSRLDRRSVKSTPSKSTQKVIDAGDALPWAGLALSGALATYEGNNRLSRTAYSAFQAGISAGVLAEAGKWAFGRTRPKADAGDSLEGFDRRQSRHSLPSSHVAVATAVVTPFAQEYAMPALYALPAITQYGRMRSREHWFSDVVAGSLLGIAAGQYSWDWNRKRSKLEPEVQIGTRSINLRWDMQ</sequence>
<dbReference type="Proteomes" id="UP000186513">
    <property type="component" value="Unassembled WGS sequence"/>
</dbReference>
<protein>
    <submittedName>
        <fullName evidence="3">Membrane-associated phospholipid phosphatase</fullName>
    </submittedName>
</protein>
<dbReference type="RefSeq" id="WP_072427289.1">
    <property type="nucleotide sequence ID" value="NZ_FPKR01000003.1"/>
</dbReference>
<accession>A0A1K2H9P2</accession>
<evidence type="ECO:0000259" key="2">
    <source>
        <dbReference type="SMART" id="SM00014"/>
    </source>
</evidence>
<name>A0A1K2H9P2_9NEIS</name>
<dbReference type="Pfam" id="PF06082">
    <property type="entry name" value="YjbH"/>
    <property type="match status" value="2"/>
</dbReference>
<dbReference type="AlphaFoldDB" id="A0A1K2H9P2"/>
<feature type="signal peptide" evidence="1">
    <location>
        <begin position="1"/>
        <end position="22"/>
    </location>
</feature>
<evidence type="ECO:0000313" key="3">
    <source>
        <dbReference type="EMBL" id="SFZ73225.1"/>
    </source>
</evidence>
<proteinExistence type="predicted"/>
<dbReference type="SUPFAM" id="SSF48317">
    <property type="entry name" value="Acid phosphatase/Vanadium-dependent haloperoxidase"/>
    <property type="match status" value="1"/>
</dbReference>
<evidence type="ECO:0000313" key="4">
    <source>
        <dbReference type="Proteomes" id="UP000186513"/>
    </source>
</evidence>
<dbReference type="SMART" id="SM00014">
    <property type="entry name" value="acidPPc"/>
    <property type="match status" value="1"/>
</dbReference>
<keyword evidence="1" id="KW-0732">Signal</keyword>
<dbReference type="EMBL" id="FPKR01000003">
    <property type="protein sequence ID" value="SFZ73225.1"/>
    <property type="molecule type" value="Genomic_DNA"/>
</dbReference>
<organism evidence="3 4">
    <name type="scientific">Chitinimonas taiwanensis DSM 18899</name>
    <dbReference type="NCBI Taxonomy" id="1121279"/>
    <lineage>
        <taxon>Bacteria</taxon>
        <taxon>Pseudomonadati</taxon>
        <taxon>Pseudomonadota</taxon>
        <taxon>Betaproteobacteria</taxon>
        <taxon>Neisseriales</taxon>
        <taxon>Chitinibacteraceae</taxon>
        <taxon>Chitinimonas</taxon>
    </lineage>
</organism>
<feature type="domain" description="Phosphatidic acid phosphatase type 2/haloperoxidase" evidence="2">
    <location>
        <begin position="802"/>
        <end position="910"/>
    </location>
</feature>
<dbReference type="InterPro" id="IPR036938">
    <property type="entry name" value="PAP2/HPO_sf"/>
</dbReference>
<dbReference type="Pfam" id="PF01569">
    <property type="entry name" value="PAP2"/>
    <property type="match status" value="1"/>
</dbReference>